<keyword evidence="7 14" id="KW-0648">Protein biosynthesis</keyword>
<evidence type="ECO:0000256" key="1">
    <source>
        <dbReference type="ARBA" id="ARBA00004305"/>
    </source>
</evidence>
<keyword evidence="16" id="KW-1185">Reference proteome</keyword>
<evidence type="ECO:0000256" key="5">
    <source>
        <dbReference type="ARBA" id="ARBA00022741"/>
    </source>
</evidence>
<dbReference type="InterPro" id="IPR050203">
    <property type="entry name" value="Trp-tRNA_synthetase"/>
</dbReference>
<evidence type="ECO:0000256" key="8">
    <source>
        <dbReference type="ARBA" id="ARBA00023146"/>
    </source>
</evidence>
<evidence type="ECO:0000256" key="12">
    <source>
        <dbReference type="ARBA" id="ARBA00069760"/>
    </source>
</evidence>
<dbReference type="EC" id="6.1.1.2" evidence="3"/>
<dbReference type="Gene3D" id="1.10.240.10">
    <property type="entry name" value="Tyrosyl-Transfer RNA Synthetase"/>
    <property type="match status" value="1"/>
</dbReference>
<keyword evidence="4 14" id="KW-0436">Ligase</keyword>
<dbReference type="InterPro" id="IPR002305">
    <property type="entry name" value="aa-tRNA-synth_Ic"/>
</dbReference>
<dbReference type="SUPFAM" id="SSF52374">
    <property type="entry name" value="Nucleotidylyl transferase"/>
    <property type="match status" value="1"/>
</dbReference>
<comment type="similarity">
    <text evidence="2 14">Belongs to the class-I aminoacyl-tRNA synthetase family.</text>
</comment>
<dbReference type="PANTHER" id="PTHR43766:SF1">
    <property type="entry name" value="TRYPTOPHAN--TRNA LIGASE, MITOCHONDRIAL"/>
    <property type="match status" value="1"/>
</dbReference>
<reference evidence="15 16" key="1">
    <citation type="journal article" date="2021" name="J. Hered.">
        <title>A chromosome-level genome assembly of the parasitoid wasp, Cotesia glomerata (Hymenoptera: Braconidae).</title>
        <authorList>
            <person name="Pinto B.J."/>
            <person name="Weis J.J."/>
            <person name="Gamble T."/>
            <person name="Ode P.J."/>
            <person name="Paul R."/>
            <person name="Zaspel J.M."/>
        </authorList>
    </citation>
    <scope>NUCLEOTIDE SEQUENCE [LARGE SCALE GENOMIC DNA]</scope>
    <source>
        <strain evidence="15">CgM1</strain>
    </source>
</reference>
<gene>
    <name evidence="15" type="ORF">KQX54_011874</name>
</gene>
<dbReference type="Pfam" id="PF00579">
    <property type="entry name" value="tRNA-synt_1b"/>
    <property type="match status" value="1"/>
</dbReference>
<dbReference type="GO" id="GO:0004830">
    <property type="term" value="F:tryptophan-tRNA ligase activity"/>
    <property type="evidence" value="ECO:0007669"/>
    <property type="project" value="UniProtKB-EC"/>
</dbReference>
<keyword evidence="8 14" id="KW-0030">Aminoacyl-tRNA synthetase</keyword>
<evidence type="ECO:0000313" key="16">
    <source>
        <dbReference type="Proteomes" id="UP000826195"/>
    </source>
</evidence>
<organism evidence="15 16">
    <name type="scientific">Cotesia glomerata</name>
    <name type="common">Lepidopteran parasitic wasp</name>
    <name type="synonym">Apanteles glomeratus</name>
    <dbReference type="NCBI Taxonomy" id="32391"/>
    <lineage>
        <taxon>Eukaryota</taxon>
        <taxon>Metazoa</taxon>
        <taxon>Ecdysozoa</taxon>
        <taxon>Arthropoda</taxon>
        <taxon>Hexapoda</taxon>
        <taxon>Insecta</taxon>
        <taxon>Pterygota</taxon>
        <taxon>Neoptera</taxon>
        <taxon>Endopterygota</taxon>
        <taxon>Hymenoptera</taxon>
        <taxon>Apocrita</taxon>
        <taxon>Ichneumonoidea</taxon>
        <taxon>Braconidae</taxon>
        <taxon>Microgastrinae</taxon>
        <taxon>Cotesia</taxon>
    </lineage>
</organism>
<dbReference type="PRINTS" id="PR01039">
    <property type="entry name" value="TRNASYNTHTRP"/>
</dbReference>
<dbReference type="PANTHER" id="PTHR43766">
    <property type="entry name" value="TRYPTOPHAN--TRNA LIGASE, MITOCHONDRIAL"/>
    <property type="match status" value="1"/>
</dbReference>
<dbReference type="CDD" id="cd00806">
    <property type="entry name" value="TrpRS_core"/>
    <property type="match status" value="1"/>
</dbReference>
<dbReference type="InterPro" id="IPR024109">
    <property type="entry name" value="Trp-tRNA-ligase_bac-type"/>
</dbReference>
<evidence type="ECO:0000313" key="15">
    <source>
        <dbReference type="EMBL" id="KAH0540057.1"/>
    </source>
</evidence>
<dbReference type="Proteomes" id="UP000826195">
    <property type="component" value="Unassembled WGS sequence"/>
</dbReference>
<sequence length="366" mass="41437">MSFTIKNNVKLIINIFNVKIIFSRLCSTKKKPIYTKRIFSGIQPTGSMHLGNYLGAIKEWVKLQDEAECPLWSIVDLHAITLPQDHKELRKNIYEMTATLLACGIDPQKSIIFQQSTVSRHTELAWTLGCMLTMKKLALLPQFKEKSETLKNIPVGLYIYPVLQSADILLYKATDVPVGKDQLQHLHLAQHLVHFFNGKYGDTFPVPNPLINESSGSVKSLKDPSKKMSKSDYEKKSLIRLIDEPEIIKKTIKKAVTDFTSEITYEPSSRPGVSNLVMIHSRMLEKSPEVICKEAQGLNTVQYKSLVTDVIIEKLTPIRQEYMRLMSAPDYVNSVLKNGSLRALPLADQCWLEVREKVGFSGGMLK</sequence>
<evidence type="ECO:0000256" key="4">
    <source>
        <dbReference type="ARBA" id="ARBA00022598"/>
    </source>
</evidence>
<evidence type="ECO:0000256" key="7">
    <source>
        <dbReference type="ARBA" id="ARBA00022917"/>
    </source>
</evidence>
<dbReference type="FunFam" id="1.10.240.10:FF:000002">
    <property type="entry name" value="Tryptophan--tRNA ligase"/>
    <property type="match status" value="1"/>
</dbReference>
<dbReference type="InterPro" id="IPR002306">
    <property type="entry name" value="Trp-tRNA-ligase"/>
</dbReference>
<keyword evidence="6 14" id="KW-0067">ATP-binding</keyword>
<accession>A0AAV7HYQ3</accession>
<protein>
    <recommendedName>
        <fullName evidence="12">Tryptophan--tRNA ligase, mitochondrial</fullName>
        <ecNumber evidence="3">6.1.1.2</ecNumber>
    </recommendedName>
    <alternativeName>
        <fullName evidence="13">(Mt)TrpRS</fullName>
    </alternativeName>
    <alternativeName>
        <fullName evidence="9">Tryptophanyl-tRNA synthetase</fullName>
    </alternativeName>
</protein>
<keyword evidence="5 14" id="KW-0547">Nucleotide-binding</keyword>
<evidence type="ECO:0000256" key="11">
    <source>
        <dbReference type="ARBA" id="ARBA00059972"/>
    </source>
</evidence>
<dbReference type="FunFam" id="3.40.50.620:FF:000082">
    <property type="entry name" value="MSW1p Mitochondrial tryptophanyl-tRNA synthetase"/>
    <property type="match status" value="1"/>
</dbReference>
<comment type="caution">
    <text evidence="15">The sequence shown here is derived from an EMBL/GenBank/DDBJ whole genome shotgun (WGS) entry which is preliminary data.</text>
</comment>
<name>A0AAV7HYQ3_COTGL</name>
<comment type="function">
    <text evidence="11">Catalyzes the attachment of tryptophan to tRNA(Trp) in a two-step reaction: tryptophan is first activated by ATP to form Trp-AMP and then transferred to the acceptor end of tRNA(Trp).</text>
</comment>
<dbReference type="GO" id="GO:0070183">
    <property type="term" value="P:mitochondrial tryptophanyl-tRNA aminoacylation"/>
    <property type="evidence" value="ECO:0007669"/>
    <property type="project" value="TreeGrafter"/>
</dbReference>
<dbReference type="InterPro" id="IPR014729">
    <property type="entry name" value="Rossmann-like_a/b/a_fold"/>
</dbReference>
<evidence type="ECO:0000256" key="10">
    <source>
        <dbReference type="ARBA" id="ARBA00049929"/>
    </source>
</evidence>
<dbReference type="GO" id="GO:0005524">
    <property type="term" value="F:ATP binding"/>
    <property type="evidence" value="ECO:0007669"/>
    <property type="project" value="UniProtKB-KW"/>
</dbReference>
<dbReference type="PROSITE" id="PS00178">
    <property type="entry name" value="AA_TRNA_LIGASE_I"/>
    <property type="match status" value="1"/>
</dbReference>
<dbReference type="Gene3D" id="3.40.50.620">
    <property type="entry name" value="HUPs"/>
    <property type="match status" value="1"/>
</dbReference>
<comment type="subcellular location">
    <subcellularLocation>
        <location evidence="1">Mitochondrion matrix</location>
    </subcellularLocation>
</comment>
<dbReference type="AlphaFoldDB" id="A0AAV7HYQ3"/>
<evidence type="ECO:0000256" key="14">
    <source>
        <dbReference type="RuleBase" id="RU363036"/>
    </source>
</evidence>
<evidence type="ECO:0000256" key="13">
    <source>
        <dbReference type="ARBA" id="ARBA00080951"/>
    </source>
</evidence>
<dbReference type="NCBIfam" id="TIGR00233">
    <property type="entry name" value="trpS"/>
    <property type="match status" value="1"/>
</dbReference>
<evidence type="ECO:0000256" key="9">
    <source>
        <dbReference type="ARBA" id="ARBA00030268"/>
    </source>
</evidence>
<dbReference type="GO" id="GO:0005759">
    <property type="term" value="C:mitochondrial matrix"/>
    <property type="evidence" value="ECO:0007669"/>
    <property type="project" value="UniProtKB-SubCell"/>
</dbReference>
<comment type="catalytic activity">
    <reaction evidence="10">
        <text>tRNA(Trp) + L-tryptophan + ATP = L-tryptophyl-tRNA(Trp) + AMP + diphosphate + H(+)</text>
        <dbReference type="Rhea" id="RHEA:24080"/>
        <dbReference type="Rhea" id="RHEA-COMP:9671"/>
        <dbReference type="Rhea" id="RHEA-COMP:9705"/>
        <dbReference type="ChEBI" id="CHEBI:15378"/>
        <dbReference type="ChEBI" id="CHEBI:30616"/>
        <dbReference type="ChEBI" id="CHEBI:33019"/>
        <dbReference type="ChEBI" id="CHEBI:57912"/>
        <dbReference type="ChEBI" id="CHEBI:78442"/>
        <dbReference type="ChEBI" id="CHEBI:78535"/>
        <dbReference type="ChEBI" id="CHEBI:456215"/>
        <dbReference type="EC" id="6.1.1.2"/>
    </reaction>
</comment>
<proteinExistence type="inferred from homology"/>
<evidence type="ECO:0000256" key="2">
    <source>
        <dbReference type="ARBA" id="ARBA00005594"/>
    </source>
</evidence>
<dbReference type="InterPro" id="IPR001412">
    <property type="entry name" value="aa-tRNA-synth_I_CS"/>
</dbReference>
<dbReference type="HAMAP" id="MF_00140_B">
    <property type="entry name" value="Trp_tRNA_synth_B"/>
    <property type="match status" value="1"/>
</dbReference>
<evidence type="ECO:0000256" key="3">
    <source>
        <dbReference type="ARBA" id="ARBA00013161"/>
    </source>
</evidence>
<evidence type="ECO:0000256" key="6">
    <source>
        <dbReference type="ARBA" id="ARBA00022840"/>
    </source>
</evidence>
<dbReference type="EMBL" id="JAHXZJ010002609">
    <property type="protein sequence ID" value="KAH0540057.1"/>
    <property type="molecule type" value="Genomic_DNA"/>
</dbReference>